<evidence type="ECO:0000313" key="6">
    <source>
        <dbReference type="Proteomes" id="UP000261032"/>
    </source>
</evidence>
<dbReference type="PANTHER" id="PTHR33392">
    <property type="entry name" value="POLYISOPRENYL-TEICHOIC ACID--PEPTIDOGLYCAN TEICHOIC ACID TRANSFERASE TAGU"/>
    <property type="match status" value="1"/>
</dbReference>
<gene>
    <name evidence="5" type="ORF">DXB93_06160</name>
</gene>
<feature type="domain" description="Cell envelope-related transcriptional attenuator" evidence="3">
    <location>
        <begin position="256"/>
        <end position="400"/>
    </location>
</feature>
<feature type="domain" description="SsuA/THI5-like" evidence="4">
    <location>
        <begin position="114"/>
        <end position="192"/>
    </location>
</feature>
<dbReference type="Gene3D" id="3.40.190.10">
    <property type="entry name" value="Periplasmic binding protein-like II"/>
    <property type="match status" value="1"/>
</dbReference>
<evidence type="ECO:0000313" key="5">
    <source>
        <dbReference type="EMBL" id="RGD86205.1"/>
    </source>
</evidence>
<name>A0A3E3EE75_9FIRM</name>
<dbReference type="AlphaFoldDB" id="A0A3E3EE75"/>
<protein>
    <submittedName>
        <fullName evidence="5">LytR family transcriptional regulator</fullName>
    </submittedName>
</protein>
<keyword evidence="2" id="KW-0472">Membrane</keyword>
<feature type="transmembrane region" description="Helical" evidence="2">
    <location>
        <begin position="77"/>
        <end position="101"/>
    </location>
</feature>
<dbReference type="Pfam" id="PF03816">
    <property type="entry name" value="LytR_cpsA_psr"/>
    <property type="match status" value="1"/>
</dbReference>
<feature type="transmembrane region" description="Helical" evidence="2">
    <location>
        <begin position="20"/>
        <end position="38"/>
    </location>
</feature>
<dbReference type="Gene3D" id="3.40.630.190">
    <property type="entry name" value="LCP protein"/>
    <property type="match status" value="1"/>
</dbReference>
<dbReference type="EMBL" id="QUSL01000007">
    <property type="protein sequence ID" value="RGD86205.1"/>
    <property type="molecule type" value="Genomic_DNA"/>
</dbReference>
<dbReference type="InterPro" id="IPR050922">
    <property type="entry name" value="LytR/CpsA/Psr_CW_biosynth"/>
</dbReference>
<dbReference type="RefSeq" id="WP_117580991.1">
    <property type="nucleotide sequence ID" value="NZ_QUSL01000007.1"/>
</dbReference>
<reference evidence="5 6" key="1">
    <citation type="submission" date="2018-08" db="EMBL/GenBank/DDBJ databases">
        <title>A genome reference for cultivated species of the human gut microbiota.</title>
        <authorList>
            <person name="Zou Y."/>
            <person name="Xue W."/>
            <person name="Luo G."/>
        </authorList>
    </citation>
    <scope>NUCLEOTIDE SEQUENCE [LARGE SCALE GENOMIC DNA]</scope>
    <source>
        <strain evidence="5 6">OM06-4</strain>
    </source>
</reference>
<keyword evidence="2" id="KW-1133">Transmembrane helix</keyword>
<feature type="transmembrane region" description="Helical" evidence="2">
    <location>
        <begin position="44"/>
        <end position="65"/>
    </location>
</feature>
<comment type="similarity">
    <text evidence="1">Belongs to the LytR/CpsA/Psr (LCP) family.</text>
</comment>
<dbReference type="Proteomes" id="UP000261032">
    <property type="component" value="Unassembled WGS sequence"/>
</dbReference>
<proteinExistence type="inferred from homology"/>
<dbReference type="PANTHER" id="PTHR33392:SF6">
    <property type="entry name" value="POLYISOPRENYL-TEICHOIC ACID--PEPTIDOGLYCAN TEICHOIC ACID TRANSFERASE TAGU"/>
    <property type="match status" value="1"/>
</dbReference>
<keyword evidence="2" id="KW-0812">Transmembrane</keyword>
<accession>A0A3E3EE75</accession>
<comment type="caution">
    <text evidence="5">The sequence shown here is derived from an EMBL/GenBank/DDBJ whole genome shotgun (WGS) entry which is preliminary data.</text>
</comment>
<dbReference type="NCBIfam" id="TIGR00350">
    <property type="entry name" value="lytR_cpsA_psr"/>
    <property type="match status" value="1"/>
</dbReference>
<dbReference type="InterPro" id="IPR015168">
    <property type="entry name" value="SsuA/THI5"/>
</dbReference>
<organism evidence="5 6">
    <name type="scientific">Thomasclavelia ramosa</name>
    <dbReference type="NCBI Taxonomy" id="1547"/>
    <lineage>
        <taxon>Bacteria</taxon>
        <taxon>Bacillati</taxon>
        <taxon>Bacillota</taxon>
        <taxon>Erysipelotrichia</taxon>
        <taxon>Erysipelotrichales</taxon>
        <taxon>Coprobacillaceae</taxon>
        <taxon>Thomasclavelia</taxon>
    </lineage>
</organism>
<dbReference type="SUPFAM" id="SSF53850">
    <property type="entry name" value="Periplasmic binding protein-like II"/>
    <property type="match status" value="1"/>
</dbReference>
<dbReference type="InterPro" id="IPR004474">
    <property type="entry name" value="LytR_CpsA_psr"/>
</dbReference>
<evidence type="ECO:0000256" key="2">
    <source>
        <dbReference type="SAM" id="Phobius"/>
    </source>
</evidence>
<sequence length="502" mass="55977">MAKKKKKKGMFSKLTSKGIILTIQLIASAVFLGYIYVLKMLPTRYYAILIIVLIALLLLEMIWITSGARRKRRTGKGFRIFISKFVSVALSALLIVGSVYASQGNSFLSNITSAFTQTRVIAVYAMKQGKINKVEDLKGKTIGVENKTSVSSITDALAQVQEKIGKEPEKKNYSDYADLADALYKGEVDCIVADQSYLGVLETNHESFEDETKVVYKMEVQEKLEAVTTKTDVTENPFIVYITGIDTYGSVNTISRADVNLVVCVNPLEKQVLMVSVPRDTQVNLHKNGKMDKITHSAMYGINETIQTLEDFLDLKVNYYAKTNFSGITNIIDALGGVEVDSPYEFTTLHGNYKIKKGINELNGDQALCFVRERYALPSGDFDRGKNQQRLLKAMLKKAMSPKIITNYSNILAAVEGSFETDMSSDDIKSLVNMQLDDMANWEMFNVQVTGDGAISYDTYSQKGKKTYITIPYKKSIQNIRKVIDKIEAGKKLTEADVKGLS</sequence>
<evidence type="ECO:0000259" key="4">
    <source>
        <dbReference type="Pfam" id="PF09084"/>
    </source>
</evidence>
<dbReference type="Pfam" id="PF09084">
    <property type="entry name" value="NMT1"/>
    <property type="match status" value="1"/>
</dbReference>
<evidence type="ECO:0000256" key="1">
    <source>
        <dbReference type="ARBA" id="ARBA00006068"/>
    </source>
</evidence>
<evidence type="ECO:0000259" key="3">
    <source>
        <dbReference type="Pfam" id="PF03816"/>
    </source>
</evidence>